<feature type="transmembrane region" description="Helical" evidence="2">
    <location>
        <begin position="190"/>
        <end position="213"/>
    </location>
</feature>
<feature type="transmembrane region" description="Helical" evidence="2">
    <location>
        <begin position="343"/>
        <end position="362"/>
    </location>
</feature>
<dbReference type="SMART" id="SM00267">
    <property type="entry name" value="GGDEF"/>
    <property type="match status" value="1"/>
</dbReference>
<evidence type="ECO:0000313" key="5">
    <source>
        <dbReference type="EMBL" id="KGX91847.1"/>
    </source>
</evidence>
<dbReference type="NCBIfam" id="TIGR00254">
    <property type="entry name" value="GGDEF"/>
    <property type="match status" value="1"/>
</dbReference>
<name>A0A0A5I7N3_9BACI</name>
<feature type="transmembrane region" description="Helical" evidence="2">
    <location>
        <begin position="249"/>
        <end position="273"/>
    </location>
</feature>
<keyword evidence="6" id="KW-1185">Reference proteome</keyword>
<feature type="signal peptide" evidence="3">
    <location>
        <begin position="1"/>
        <end position="24"/>
    </location>
</feature>
<dbReference type="InterPro" id="IPR011623">
    <property type="entry name" value="7TMR_DISM_rcpt_extracell_dom1"/>
</dbReference>
<keyword evidence="1" id="KW-0175">Coiled coil</keyword>
<feature type="coiled-coil region" evidence="1">
    <location>
        <begin position="398"/>
        <end position="443"/>
    </location>
</feature>
<dbReference type="STRING" id="1385511.GCA_000425225_00243"/>
<dbReference type="Gene3D" id="2.60.120.260">
    <property type="entry name" value="Galactose-binding domain-like"/>
    <property type="match status" value="1"/>
</dbReference>
<feature type="domain" description="GGDEF" evidence="4">
    <location>
        <begin position="471"/>
        <end position="608"/>
    </location>
</feature>
<accession>A0A0A5I7N3</accession>
<dbReference type="EMBL" id="AVPF01000001">
    <property type="protein sequence ID" value="KGX91847.1"/>
    <property type="molecule type" value="Genomic_DNA"/>
</dbReference>
<comment type="caution">
    <text evidence="5">The sequence shown here is derived from an EMBL/GenBank/DDBJ whole genome shotgun (WGS) entry which is preliminary data.</text>
</comment>
<dbReference type="eggNOG" id="COG3706">
    <property type="taxonomic scope" value="Bacteria"/>
</dbReference>
<dbReference type="GO" id="GO:1902201">
    <property type="term" value="P:negative regulation of bacterial-type flagellum-dependent cell motility"/>
    <property type="evidence" value="ECO:0007669"/>
    <property type="project" value="TreeGrafter"/>
</dbReference>
<dbReference type="GO" id="GO:0043709">
    <property type="term" value="P:cell adhesion involved in single-species biofilm formation"/>
    <property type="evidence" value="ECO:0007669"/>
    <property type="project" value="TreeGrafter"/>
</dbReference>
<dbReference type="Gene3D" id="3.30.70.270">
    <property type="match status" value="1"/>
</dbReference>
<keyword evidence="3" id="KW-0732">Signal</keyword>
<evidence type="ECO:0000256" key="3">
    <source>
        <dbReference type="SAM" id="SignalP"/>
    </source>
</evidence>
<dbReference type="OrthoDB" id="9759607at2"/>
<dbReference type="PROSITE" id="PS50887">
    <property type="entry name" value="GGDEF"/>
    <property type="match status" value="1"/>
</dbReference>
<dbReference type="PANTHER" id="PTHR45138:SF9">
    <property type="entry name" value="DIGUANYLATE CYCLASE DGCM-RELATED"/>
    <property type="match status" value="1"/>
</dbReference>
<dbReference type="InterPro" id="IPR050469">
    <property type="entry name" value="Diguanylate_Cyclase"/>
</dbReference>
<keyword evidence="2" id="KW-0812">Transmembrane</keyword>
<dbReference type="PROSITE" id="PS51257">
    <property type="entry name" value="PROKAR_LIPOPROTEIN"/>
    <property type="match status" value="1"/>
</dbReference>
<dbReference type="SUPFAM" id="SSF49785">
    <property type="entry name" value="Galactose-binding domain-like"/>
    <property type="match status" value="1"/>
</dbReference>
<feature type="transmembrane region" description="Helical" evidence="2">
    <location>
        <begin position="220"/>
        <end position="243"/>
    </location>
</feature>
<proteinExistence type="predicted"/>
<dbReference type="GO" id="GO:0052621">
    <property type="term" value="F:diguanylate cyclase activity"/>
    <property type="evidence" value="ECO:0007669"/>
    <property type="project" value="TreeGrafter"/>
</dbReference>
<evidence type="ECO:0000256" key="2">
    <source>
        <dbReference type="SAM" id="Phobius"/>
    </source>
</evidence>
<feature type="transmembrane region" description="Helical" evidence="2">
    <location>
        <begin position="368"/>
        <end position="388"/>
    </location>
</feature>
<dbReference type="InterPro" id="IPR043128">
    <property type="entry name" value="Rev_trsase/Diguanyl_cyclase"/>
</dbReference>
<dbReference type="Pfam" id="PF00990">
    <property type="entry name" value="GGDEF"/>
    <property type="match status" value="1"/>
</dbReference>
<evidence type="ECO:0000313" key="6">
    <source>
        <dbReference type="Proteomes" id="UP000030403"/>
    </source>
</evidence>
<dbReference type="RefSeq" id="WP_027445311.1">
    <property type="nucleotide sequence ID" value="NZ_AULJ01000001.1"/>
</dbReference>
<dbReference type="GO" id="GO:0005886">
    <property type="term" value="C:plasma membrane"/>
    <property type="evidence" value="ECO:0007669"/>
    <property type="project" value="TreeGrafter"/>
</dbReference>
<evidence type="ECO:0000256" key="1">
    <source>
        <dbReference type="SAM" id="Coils"/>
    </source>
</evidence>
<dbReference type="PANTHER" id="PTHR45138">
    <property type="entry name" value="REGULATORY COMPONENTS OF SENSORY TRANSDUCTION SYSTEM"/>
    <property type="match status" value="1"/>
</dbReference>
<dbReference type="CDD" id="cd01949">
    <property type="entry name" value="GGDEF"/>
    <property type="match status" value="1"/>
</dbReference>
<dbReference type="InterPro" id="IPR029787">
    <property type="entry name" value="Nucleotide_cyclase"/>
</dbReference>
<dbReference type="Pfam" id="PF07695">
    <property type="entry name" value="7TMR-DISM_7TM"/>
    <property type="match status" value="1"/>
</dbReference>
<keyword evidence="2" id="KW-0472">Membrane</keyword>
<reference evidence="5 6" key="1">
    <citation type="submission" date="2013-08" db="EMBL/GenBank/DDBJ databases">
        <authorList>
            <person name="Huang J."/>
            <person name="Wang G."/>
        </authorList>
    </citation>
    <scope>NUCLEOTIDE SEQUENCE [LARGE SCALE GENOMIC DNA]</scope>
    <source>
        <strain evidence="5 6">BH030004</strain>
    </source>
</reference>
<dbReference type="SUPFAM" id="SSF55073">
    <property type="entry name" value="Nucleotide cyclase"/>
    <property type="match status" value="1"/>
</dbReference>
<organism evidence="5 6">
    <name type="scientific">Pontibacillus marinus BH030004 = DSM 16465</name>
    <dbReference type="NCBI Taxonomy" id="1385511"/>
    <lineage>
        <taxon>Bacteria</taxon>
        <taxon>Bacillati</taxon>
        <taxon>Bacillota</taxon>
        <taxon>Bacilli</taxon>
        <taxon>Bacillales</taxon>
        <taxon>Bacillaceae</taxon>
        <taxon>Pontibacillus</taxon>
    </lineage>
</organism>
<protein>
    <recommendedName>
        <fullName evidence="4">GGDEF domain-containing protein</fullName>
    </recommendedName>
</protein>
<dbReference type="Proteomes" id="UP000030403">
    <property type="component" value="Unassembled WGS sequence"/>
</dbReference>
<feature type="transmembrane region" description="Helical" evidence="2">
    <location>
        <begin position="313"/>
        <end position="331"/>
    </location>
</feature>
<dbReference type="InterPro" id="IPR008979">
    <property type="entry name" value="Galactose-bd-like_sf"/>
</dbReference>
<keyword evidence="2" id="KW-1133">Transmembrane helix</keyword>
<gene>
    <name evidence="5" type="ORF">N783_00055</name>
</gene>
<sequence>MRVLKYITFFILLLVMQGCNSVDAPEITNGKLALHSWDIEQDGKLLLNGEWEFYWNVTDPSHISESPELLKVPATWNTSDSFHPMGYGLYHLSITGLEKGQRYGLKIPSLSTAYKLWVNNKVFLVNGQPGISKKLEKPSSKPQEVFFEASRSTVDIHVLISNFHYREGGMWESLTLGTESQILTTSNRKLIFESFLFGSLILAGLYHIVLFINRKKERKALLFGITCLFISARIMVIGEHLILEFLPHLPWAMIIRIEYLTFYIVLPLFTWFFHLLYPEEVHPRFCKVLTSIGAVFVLVVLFTSPYIFTHTTLAYQIITIITLLYLLFAVFKAVRNKRDSSIIVFICSIFFAATVINDVLMVNQMIQSVNLSGMGLFVFIFSQSYIIAKSFSKAFYNAEKYSNELTKLNAQLEEKIDQRTKSLQESKAELQRMNETLKEMSYQDQLTKLPNRRFFDEIFLEEWNRSLETNRLVAIYYFDIDHFKAYNDTYGHQQGDDTLEQVGKQLGKTIQGYGGTLARMGGEEFIGLTTNNSKKEIAEIAEETRIQVMNLGIEHVTSKTKPVVTVSVGVASSLATRSHNHRDLIKKADEALYYSKNDGKNKVSIYTMHDQ</sequence>
<dbReference type="AlphaFoldDB" id="A0A0A5I7N3"/>
<dbReference type="FunFam" id="3.30.70.270:FF:000001">
    <property type="entry name" value="Diguanylate cyclase domain protein"/>
    <property type="match status" value="1"/>
</dbReference>
<feature type="chain" id="PRO_5002011565" description="GGDEF domain-containing protein" evidence="3">
    <location>
        <begin position="25"/>
        <end position="611"/>
    </location>
</feature>
<dbReference type="InterPro" id="IPR000160">
    <property type="entry name" value="GGDEF_dom"/>
</dbReference>
<evidence type="ECO:0000259" key="4">
    <source>
        <dbReference type="PROSITE" id="PS50887"/>
    </source>
</evidence>
<feature type="transmembrane region" description="Helical" evidence="2">
    <location>
        <begin position="285"/>
        <end position="307"/>
    </location>
</feature>